<dbReference type="GO" id="GO:0006260">
    <property type="term" value="P:DNA replication"/>
    <property type="evidence" value="ECO:0007669"/>
    <property type="project" value="UniProtKB-KW"/>
</dbReference>
<gene>
    <name evidence="12" type="ORF">GAQ44_07285</name>
</gene>
<comment type="subcellular location">
    <subcellularLocation>
        <location evidence="1">Virion</location>
    </subcellularLocation>
</comment>
<dbReference type="PANTHER" id="PTHR33175:SF13">
    <property type="entry name" value="HISTONE-LIKE PROTEIN"/>
    <property type="match status" value="1"/>
</dbReference>
<dbReference type="AlphaFoldDB" id="A0A7J5H6K9"/>
<evidence type="ECO:0000256" key="3">
    <source>
        <dbReference type="ARBA" id="ARBA00011738"/>
    </source>
</evidence>
<dbReference type="InterPro" id="IPR000119">
    <property type="entry name" value="Hist_DNA-bd"/>
</dbReference>
<evidence type="ECO:0000256" key="5">
    <source>
        <dbReference type="ARBA" id="ARBA00022705"/>
    </source>
</evidence>
<evidence type="ECO:0000256" key="8">
    <source>
        <dbReference type="ARBA" id="ARBA00033120"/>
    </source>
</evidence>
<dbReference type="SUPFAM" id="SSF46785">
    <property type="entry name" value="Winged helix' DNA-binding domain"/>
    <property type="match status" value="1"/>
</dbReference>
<comment type="function">
    <text evidence="10">DNA-binding protein that plays a critical role in nucleoid compaction, genome replication and DNA replication and transcription. Binds to both ssDNA and dsDNA with a binding site covering about 15 nucleotides. Displays DNA-supercoiling activity only when associated with the viral DNA topoisomerase 2.</text>
</comment>
<evidence type="ECO:0000256" key="7">
    <source>
        <dbReference type="ARBA" id="ARBA00023125"/>
    </source>
</evidence>
<evidence type="ECO:0000313" key="12">
    <source>
        <dbReference type="EMBL" id="KAB4185121.1"/>
    </source>
</evidence>
<comment type="caution">
    <text evidence="12">The sequence shown here is derived from an EMBL/GenBank/DDBJ whole genome shotgun (WGS) entry which is preliminary data.</text>
</comment>
<dbReference type="PANTHER" id="PTHR33175">
    <property type="entry name" value="DNA-BINDING PROTEIN HU"/>
    <property type="match status" value="1"/>
</dbReference>
<evidence type="ECO:0000256" key="6">
    <source>
        <dbReference type="ARBA" id="ARBA00022921"/>
    </source>
</evidence>
<comment type="similarity">
    <text evidence="2">Belongs to the bacterial histone-like protein family.</text>
</comment>
<dbReference type="InterPro" id="IPR036390">
    <property type="entry name" value="WH_DNA-bd_sf"/>
</dbReference>
<organism evidence="12 13">
    <name type="scientific">Bacteroides uniformis</name>
    <dbReference type="NCBI Taxonomy" id="820"/>
    <lineage>
        <taxon>Bacteria</taxon>
        <taxon>Pseudomonadati</taxon>
        <taxon>Bacteroidota</taxon>
        <taxon>Bacteroidia</taxon>
        <taxon>Bacteroidales</taxon>
        <taxon>Bacteroidaceae</taxon>
        <taxon>Bacteroides</taxon>
    </lineage>
</organism>
<protein>
    <recommendedName>
        <fullName evidence="4">Viral histone-like protein</fullName>
    </recommendedName>
    <alternativeName>
        <fullName evidence="9">DNA-binding protein pA104R</fullName>
    </alternativeName>
    <alternativeName>
        <fullName evidence="8">pA104R</fullName>
    </alternativeName>
</protein>
<evidence type="ECO:0000313" key="13">
    <source>
        <dbReference type="Proteomes" id="UP000487221"/>
    </source>
</evidence>
<dbReference type="GO" id="GO:0005829">
    <property type="term" value="C:cytosol"/>
    <property type="evidence" value="ECO:0007669"/>
    <property type="project" value="TreeGrafter"/>
</dbReference>
<dbReference type="EMBL" id="WCTY01000011">
    <property type="protein sequence ID" value="KAB4185121.1"/>
    <property type="molecule type" value="Genomic_DNA"/>
</dbReference>
<dbReference type="Gene3D" id="1.10.10.10">
    <property type="entry name" value="Winged helix-like DNA-binding domain superfamily/Winged helix DNA-binding domain"/>
    <property type="match status" value="1"/>
</dbReference>
<dbReference type="Gene3D" id="4.10.520.10">
    <property type="entry name" value="IHF-like DNA-binding proteins"/>
    <property type="match status" value="1"/>
</dbReference>
<evidence type="ECO:0000256" key="10">
    <source>
        <dbReference type="ARBA" id="ARBA00046140"/>
    </source>
</evidence>
<keyword evidence="6" id="KW-0426">Late protein</keyword>
<evidence type="ECO:0000256" key="1">
    <source>
        <dbReference type="ARBA" id="ARBA00004328"/>
    </source>
</evidence>
<evidence type="ECO:0000256" key="9">
    <source>
        <dbReference type="ARBA" id="ARBA00033227"/>
    </source>
</evidence>
<dbReference type="Pfam" id="PF13412">
    <property type="entry name" value="HTH_24"/>
    <property type="match status" value="1"/>
</dbReference>
<sequence length="216" mass="24945">MAILFDWYENPKTKDKQGEELTLHPRIKLNGSTTTDELRRHIQEYCSLTETDVLAVLDALSHFVGRELGEGRQVHLDGIGYFVPTLTCTEPVTLETKRKSTKVKLKNITFRPDKALRSEIGVLKVKPLKLRNLTKKRLTDDEVKQKVVNYLRKNEFITRSVVQSICGMTRTTATRQIRRLCEENVLVNKGLQKQPIYFLKEKESVDAYRACMDCVM</sequence>
<accession>A0A7J5H6K9</accession>
<name>A0A7J5H6K9_BACUN</name>
<evidence type="ECO:0000256" key="4">
    <source>
        <dbReference type="ARBA" id="ARBA00016145"/>
    </source>
</evidence>
<feature type="domain" description="HU" evidence="11">
    <location>
        <begin position="1"/>
        <end position="123"/>
    </location>
</feature>
<dbReference type="InterPro" id="IPR010992">
    <property type="entry name" value="IHF-like_DNA-bd_dom_sf"/>
</dbReference>
<proteinExistence type="inferred from homology"/>
<dbReference type="Proteomes" id="UP000487221">
    <property type="component" value="Unassembled WGS sequence"/>
</dbReference>
<dbReference type="Pfam" id="PF18291">
    <property type="entry name" value="HU-HIG"/>
    <property type="match status" value="1"/>
</dbReference>
<comment type="subunit">
    <text evidence="3">Homodimer.</text>
</comment>
<evidence type="ECO:0000259" key="11">
    <source>
        <dbReference type="Pfam" id="PF18291"/>
    </source>
</evidence>
<dbReference type="InterPro" id="IPR036388">
    <property type="entry name" value="WH-like_DNA-bd_sf"/>
</dbReference>
<dbReference type="RefSeq" id="WP_151875357.1">
    <property type="nucleotide sequence ID" value="NZ_WCTY01000011.1"/>
</dbReference>
<keyword evidence="7" id="KW-0238">DNA-binding</keyword>
<reference evidence="12 13" key="1">
    <citation type="journal article" date="2019" name="Nat. Med.">
        <title>A library of human gut bacterial isolates paired with longitudinal multiomics data enables mechanistic microbiome research.</title>
        <authorList>
            <person name="Poyet M."/>
            <person name="Groussin M."/>
            <person name="Gibbons S.M."/>
            <person name="Avila-Pacheco J."/>
            <person name="Jiang X."/>
            <person name="Kearney S.M."/>
            <person name="Perrotta A.R."/>
            <person name="Berdy B."/>
            <person name="Zhao S."/>
            <person name="Lieberman T.D."/>
            <person name="Swanson P.K."/>
            <person name="Smith M."/>
            <person name="Roesemann S."/>
            <person name="Alexander J.E."/>
            <person name="Rich S.A."/>
            <person name="Livny J."/>
            <person name="Vlamakis H."/>
            <person name="Clish C."/>
            <person name="Bullock K."/>
            <person name="Deik A."/>
            <person name="Scott J."/>
            <person name="Pierce K.A."/>
            <person name="Xavier R.J."/>
            <person name="Alm E.J."/>
        </authorList>
    </citation>
    <scope>NUCLEOTIDE SEQUENCE [LARGE SCALE GENOMIC DNA]</scope>
    <source>
        <strain evidence="12 13">BIOML-A19</strain>
    </source>
</reference>
<dbReference type="SUPFAM" id="SSF47729">
    <property type="entry name" value="IHF-like DNA-binding proteins"/>
    <property type="match status" value="1"/>
</dbReference>
<evidence type="ECO:0000256" key="2">
    <source>
        <dbReference type="ARBA" id="ARBA00010529"/>
    </source>
</evidence>
<dbReference type="GO" id="GO:0030527">
    <property type="term" value="F:structural constituent of chromatin"/>
    <property type="evidence" value="ECO:0007669"/>
    <property type="project" value="InterPro"/>
</dbReference>
<dbReference type="InterPro" id="IPR041607">
    <property type="entry name" value="HU-HIG"/>
</dbReference>
<keyword evidence="5" id="KW-0235">DNA replication</keyword>
<dbReference type="GO" id="GO:0003677">
    <property type="term" value="F:DNA binding"/>
    <property type="evidence" value="ECO:0007669"/>
    <property type="project" value="UniProtKB-KW"/>
</dbReference>